<keyword evidence="13 17" id="KW-0238">DNA-binding</keyword>
<evidence type="ECO:0000256" key="6">
    <source>
        <dbReference type="ARBA" id="ARBA00022679"/>
    </source>
</evidence>
<dbReference type="InterPro" id="IPR036775">
    <property type="entry name" value="DNA_pol_Y-fam_lit_finger_sf"/>
</dbReference>
<dbReference type="GO" id="GO:0005829">
    <property type="term" value="C:cytosol"/>
    <property type="evidence" value="ECO:0007669"/>
    <property type="project" value="TreeGrafter"/>
</dbReference>
<dbReference type="FunFam" id="3.40.1170.60:FF:000001">
    <property type="entry name" value="DNA polymerase IV"/>
    <property type="match status" value="1"/>
</dbReference>
<dbReference type="GO" id="GO:0003887">
    <property type="term" value="F:DNA-directed DNA polymerase activity"/>
    <property type="evidence" value="ECO:0007669"/>
    <property type="project" value="UniProtKB-UniRule"/>
</dbReference>
<dbReference type="eggNOG" id="COG0389">
    <property type="taxonomic scope" value="Bacteria"/>
</dbReference>
<evidence type="ECO:0000259" key="18">
    <source>
        <dbReference type="PROSITE" id="PS50173"/>
    </source>
</evidence>
<reference evidence="20" key="1">
    <citation type="journal article" date="2011" name="J. Bacteriol.">
        <title>Genome sequences of eight morphologically diverse alphaproteobacteria.</title>
        <authorList>
            <consortium name="US DOE Joint Genome Institute"/>
            <person name="Brown P.J."/>
            <person name="Kysela D.T."/>
            <person name="Buechlein A."/>
            <person name="Hemmerich C."/>
            <person name="Brun Y.V."/>
        </authorList>
    </citation>
    <scope>NUCLEOTIDE SEQUENCE [LARGE SCALE GENOMIC DNA]</scope>
    <source>
        <strain evidence="20">ATCC 49814 / DSM 5838 / IFAM 1418</strain>
    </source>
</reference>
<evidence type="ECO:0000313" key="19">
    <source>
        <dbReference type="EMBL" id="ACT59157.1"/>
    </source>
</evidence>
<evidence type="ECO:0000256" key="14">
    <source>
        <dbReference type="ARBA" id="ARBA00023204"/>
    </source>
</evidence>
<dbReference type="HAMAP" id="MF_01113">
    <property type="entry name" value="DNApol_IV"/>
    <property type="match status" value="1"/>
</dbReference>
<dbReference type="NCBIfam" id="NF002677">
    <property type="entry name" value="PRK02406.1"/>
    <property type="match status" value="1"/>
</dbReference>
<dbReference type="Pfam" id="PF00817">
    <property type="entry name" value="IMS"/>
    <property type="match status" value="1"/>
</dbReference>
<dbReference type="GO" id="GO:0006281">
    <property type="term" value="P:DNA repair"/>
    <property type="evidence" value="ECO:0007669"/>
    <property type="project" value="UniProtKB-UniRule"/>
</dbReference>
<evidence type="ECO:0000256" key="11">
    <source>
        <dbReference type="ARBA" id="ARBA00022842"/>
    </source>
</evidence>
<dbReference type="Gene3D" id="3.40.1170.60">
    <property type="match status" value="1"/>
</dbReference>
<evidence type="ECO:0000256" key="1">
    <source>
        <dbReference type="ARBA" id="ARBA00004496"/>
    </source>
</evidence>
<dbReference type="STRING" id="582402.Hbal_1468"/>
<dbReference type="InterPro" id="IPR022880">
    <property type="entry name" value="DNApol_IV"/>
</dbReference>
<protein>
    <recommendedName>
        <fullName evidence="17">DNA polymerase IV</fullName>
        <shortName evidence="17">Pol IV</shortName>
        <ecNumber evidence="17">2.7.7.7</ecNumber>
    </recommendedName>
</protein>
<dbReference type="GO" id="GO:0003684">
    <property type="term" value="F:damaged DNA binding"/>
    <property type="evidence" value="ECO:0007669"/>
    <property type="project" value="InterPro"/>
</dbReference>
<dbReference type="Gene3D" id="3.30.1490.100">
    <property type="entry name" value="DNA polymerase, Y-family, little finger domain"/>
    <property type="match status" value="1"/>
</dbReference>
<evidence type="ECO:0000256" key="15">
    <source>
        <dbReference type="ARBA" id="ARBA00025589"/>
    </source>
</evidence>
<comment type="subcellular location">
    <subcellularLocation>
        <location evidence="1 17">Cytoplasm</location>
    </subcellularLocation>
</comment>
<dbReference type="GO" id="GO:0000287">
    <property type="term" value="F:magnesium ion binding"/>
    <property type="evidence" value="ECO:0007669"/>
    <property type="project" value="UniProtKB-UniRule"/>
</dbReference>
<dbReference type="InterPro" id="IPR050116">
    <property type="entry name" value="DNA_polymerase-Y"/>
</dbReference>
<dbReference type="InterPro" id="IPR043502">
    <property type="entry name" value="DNA/RNA_pol_sf"/>
</dbReference>
<evidence type="ECO:0000256" key="10">
    <source>
        <dbReference type="ARBA" id="ARBA00022763"/>
    </source>
</evidence>
<dbReference type="RefSeq" id="WP_015827307.1">
    <property type="nucleotide sequence ID" value="NC_012982.1"/>
</dbReference>
<accession>C6XJ62</accession>
<keyword evidence="8 17" id="KW-0235">DNA replication</keyword>
<evidence type="ECO:0000313" key="20">
    <source>
        <dbReference type="Proteomes" id="UP000002745"/>
    </source>
</evidence>
<dbReference type="PROSITE" id="PS50173">
    <property type="entry name" value="UMUC"/>
    <property type="match status" value="1"/>
</dbReference>
<dbReference type="EMBL" id="CP001678">
    <property type="protein sequence ID" value="ACT59157.1"/>
    <property type="molecule type" value="Genomic_DNA"/>
</dbReference>
<dbReference type="AlphaFoldDB" id="C6XJ62"/>
<dbReference type="InterPro" id="IPR043128">
    <property type="entry name" value="Rev_trsase/Diguanyl_cyclase"/>
</dbReference>
<evidence type="ECO:0000256" key="7">
    <source>
        <dbReference type="ARBA" id="ARBA00022695"/>
    </source>
</evidence>
<keyword evidence="4 17" id="KW-0515">Mutator protein</keyword>
<dbReference type="KEGG" id="hba:Hbal_1468"/>
<feature type="binding site" evidence="17">
    <location>
        <position position="107"/>
    </location>
    <ligand>
        <name>Mg(2+)</name>
        <dbReference type="ChEBI" id="CHEBI:18420"/>
    </ligand>
</feature>
<evidence type="ECO:0000256" key="9">
    <source>
        <dbReference type="ARBA" id="ARBA00022723"/>
    </source>
</evidence>
<feature type="active site" evidence="17">
    <location>
        <position position="108"/>
    </location>
</feature>
<evidence type="ECO:0000256" key="17">
    <source>
        <dbReference type="HAMAP-Rule" id="MF_01113"/>
    </source>
</evidence>
<dbReference type="Gene3D" id="1.10.150.20">
    <property type="entry name" value="5' to 3' exonuclease, C-terminal subdomain"/>
    <property type="match status" value="1"/>
</dbReference>
<evidence type="ECO:0000256" key="8">
    <source>
        <dbReference type="ARBA" id="ARBA00022705"/>
    </source>
</evidence>
<keyword evidence="6 17" id="KW-0808">Transferase</keyword>
<dbReference type="FunFam" id="3.30.1490.100:FF:000004">
    <property type="entry name" value="DNA polymerase IV"/>
    <property type="match status" value="1"/>
</dbReference>
<keyword evidence="12 17" id="KW-0239">DNA-directed DNA polymerase</keyword>
<sequence>MSEQYSRKIIHIDMDAFFASVEQRDDPTLRGKPVAVGGGEARGVVAAASYEAREYGVRSAMASVAAKKRCPDLIFVPPRFDVYKSVSNQIRNIFAQYTHLIEPLSLDEAYLDVTDNLKGIESATQIAMEIRAEILKETGLTASAGVSYNKFIAKLASDENKPNGQCVIPPKSGEQFVAGLPIRRFYGVGPVTAKKMERLGILTGADLKKADLSWLRQNFGNSADYYYAAARGKDDRIVQPNRIRKSVGVERTYSKDLFEKEEILTETEKLITLLWERIERANAVGHTIVLKVKFSDFKQITRSHTLEHSITEIEHLDVSAQLLLGHLPRPIKPIRLLGLTLTGLIESGSDTVNNQLSFPF</sequence>
<dbReference type="SUPFAM" id="SSF56672">
    <property type="entry name" value="DNA/RNA polymerases"/>
    <property type="match status" value="1"/>
</dbReference>
<dbReference type="PANTHER" id="PTHR11076">
    <property type="entry name" value="DNA REPAIR POLYMERASE UMUC / TRANSFERASE FAMILY MEMBER"/>
    <property type="match status" value="1"/>
</dbReference>
<evidence type="ECO:0000256" key="5">
    <source>
        <dbReference type="ARBA" id="ARBA00022490"/>
    </source>
</evidence>
<evidence type="ECO:0000256" key="4">
    <source>
        <dbReference type="ARBA" id="ARBA00022457"/>
    </source>
</evidence>
<dbReference type="HOGENOM" id="CLU_012348_1_2_5"/>
<dbReference type="Pfam" id="PF11798">
    <property type="entry name" value="IMS_HHH"/>
    <property type="match status" value="1"/>
</dbReference>
<dbReference type="EC" id="2.7.7.7" evidence="17"/>
<dbReference type="InterPro" id="IPR024728">
    <property type="entry name" value="PolY_HhH_motif"/>
</dbReference>
<keyword evidence="5 17" id="KW-0963">Cytoplasm</keyword>
<comment type="subunit">
    <text evidence="3 17">Monomer.</text>
</comment>
<evidence type="ECO:0000256" key="12">
    <source>
        <dbReference type="ARBA" id="ARBA00022932"/>
    </source>
</evidence>
<dbReference type="GO" id="GO:0009432">
    <property type="term" value="P:SOS response"/>
    <property type="evidence" value="ECO:0007669"/>
    <property type="project" value="TreeGrafter"/>
</dbReference>
<dbReference type="Proteomes" id="UP000002745">
    <property type="component" value="Chromosome"/>
</dbReference>
<dbReference type="InterPro" id="IPR001126">
    <property type="entry name" value="UmuC"/>
</dbReference>
<feature type="binding site" evidence="17">
    <location>
        <position position="13"/>
    </location>
    <ligand>
        <name>Mg(2+)</name>
        <dbReference type="ChEBI" id="CHEBI:18420"/>
    </ligand>
</feature>
<keyword evidence="11 17" id="KW-0460">Magnesium</keyword>
<dbReference type="SUPFAM" id="SSF100879">
    <property type="entry name" value="Lesion bypass DNA polymerase (Y-family), little finger domain"/>
    <property type="match status" value="1"/>
</dbReference>
<evidence type="ECO:0000256" key="13">
    <source>
        <dbReference type="ARBA" id="ARBA00023125"/>
    </source>
</evidence>
<organism evidence="19 20">
    <name type="scientific">Hirschia baltica (strain ATCC 49814 / DSM 5838 / IFAM 1418)</name>
    <dbReference type="NCBI Taxonomy" id="582402"/>
    <lineage>
        <taxon>Bacteria</taxon>
        <taxon>Pseudomonadati</taxon>
        <taxon>Pseudomonadota</taxon>
        <taxon>Alphaproteobacteria</taxon>
        <taxon>Hyphomonadales</taxon>
        <taxon>Hyphomonadaceae</taxon>
        <taxon>Hirschia</taxon>
    </lineage>
</organism>
<evidence type="ECO:0000256" key="2">
    <source>
        <dbReference type="ARBA" id="ARBA00010945"/>
    </source>
</evidence>
<gene>
    <name evidence="17" type="primary">dinB</name>
    <name evidence="19" type="ordered locus">Hbal_1468</name>
</gene>
<comment type="function">
    <text evidence="15 17">Poorly processive, error-prone DNA polymerase involved in untargeted mutagenesis. Copies undamaged DNA at stalled replication forks, which arise in vivo from mismatched or misaligned primer ends. These misaligned primers can be extended by PolIV. Exhibits no 3'-5' exonuclease (proofreading) activity. May be involved in translesional synthesis, in conjunction with the beta clamp from PolIII.</text>
</comment>
<keyword evidence="9 17" id="KW-0479">Metal-binding</keyword>
<dbReference type="GO" id="GO:0006261">
    <property type="term" value="P:DNA-templated DNA replication"/>
    <property type="evidence" value="ECO:0007669"/>
    <property type="project" value="UniProtKB-UniRule"/>
</dbReference>
<dbReference type="CDD" id="cd03586">
    <property type="entry name" value="PolY_Pol_IV_kappa"/>
    <property type="match status" value="1"/>
</dbReference>
<feature type="domain" description="UmuC" evidence="18">
    <location>
        <begin position="9"/>
        <end position="189"/>
    </location>
</feature>
<proteinExistence type="inferred from homology"/>
<comment type="catalytic activity">
    <reaction evidence="16 17">
        <text>DNA(n) + a 2'-deoxyribonucleoside 5'-triphosphate = DNA(n+1) + diphosphate</text>
        <dbReference type="Rhea" id="RHEA:22508"/>
        <dbReference type="Rhea" id="RHEA-COMP:17339"/>
        <dbReference type="Rhea" id="RHEA-COMP:17340"/>
        <dbReference type="ChEBI" id="CHEBI:33019"/>
        <dbReference type="ChEBI" id="CHEBI:61560"/>
        <dbReference type="ChEBI" id="CHEBI:173112"/>
        <dbReference type="EC" id="2.7.7.7"/>
    </reaction>
</comment>
<name>C6XJ62_HIRBI</name>
<keyword evidence="14 17" id="KW-0234">DNA repair</keyword>
<keyword evidence="20" id="KW-1185">Reference proteome</keyword>
<dbReference type="Gene3D" id="3.30.70.270">
    <property type="match status" value="1"/>
</dbReference>
<comment type="similarity">
    <text evidence="2 17">Belongs to the DNA polymerase type-Y family.</text>
</comment>
<keyword evidence="7 17" id="KW-0548">Nucleotidyltransferase</keyword>
<comment type="cofactor">
    <cofactor evidence="17">
        <name>Mg(2+)</name>
        <dbReference type="ChEBI" id="CHEBI:18420"/>
    </cofactor>
    <text evidence="17">Binds 2 magnesium ions per subunit.</text>
</comment>
<evidence type="ECO:0000256" key="16">
    <source>
        <dbReference type="ARBA" id="ARBA00049244"/>
    </source>
</evidence>
<dbReference type="InterPro" id="IPR017961">
    <property type="entry name" value="DNA_pol_Y-fam_little_finger"/>
</dbReference>
<dbReference type="PANTHER" id="PTHR11076:SF33">
    <property type="entry name" value="DNA POLYMERASE KAPPA"/>
    <property type="match status" value="1"/>
</dbReference>
<keyword evidence="10 17" id="KW-0227">DNA damage</keyword>
<dbReference type="Pfam" id="PF11799">
    <property type="entry name" value="IMS_C"/>
    <property type="match status" value="1"/>
</dbReference>
<evidence type="ECO:0000256" key="3">
    <source>
        <dbReference type="ARBA" id="ARBA00011245"/>
    </source>
</evidence>
<feature type="site" description="Substrate discrimination" evidence="17">
    <location>
        <position position="18"/>
    </location>
</feature>
<dbReference type="GO" id="GO:0042276">
    <property type="term" value="P:error-prone translesion synthesis"/>
    <property type="evidence" value="ECO:0007669"/>
    <property type="project" value="TreeGrafter"/>
</dbReference>